<dbReference type="PANTHER" id="PTHR24223">
    <property type="entry name" value="ATP-BINDING CASSETTE SUB-FAMILY C"/>
    <property type="match status" value="1"/>
</dbReference>
<proteinExistence type="predicted"/>
<protein>
    <submittedName>
        <fullName evidence="11">Transporter of the ATP-binding cassette (ABC)</fullName>
    </submittedName>
</protein>
<dbReference type="AlphaFoldDB" id="A0A9W8E3I6"/>
<comment type="subcellular location">
    <subcellularLocation>
        <location evidence="1">Membrane</location>
        <topology evidence="1">Multi-pass membrane protein</topology>
    </subcellularLocation>
</comment>
<evidence type="ECO:0000256" key="1">
    <source>
        <dbReference type="ARBA" id="ARBA00004141"/>
    </source>
</evidence>
<dbReference type="Gene3D" id="1.20.1560.10">
    <property type="entry name" value="ABC transporter type 1, transmembrane domain"/>
    <property type="match status" value="1"/>
</dbReference>
<feature type="transmembrane region" description="Helical" evidence="9">
    <location>
        <begin position="214"/>
        <end position="234"/>
    </location>
</feature>
<evidence type="ECO:0000313" key="11">
    <source>
        <dbReference type="EMBL" id="KAJ1949633.1"/>
    </source>
</evidence>
<evidence type="ECO:0000256" key="7">
    <source>
        <dbReference type="ARBA" id="ARBA00022989"/>
    </source>
</evidence>
<dbReference type="Pfam" id="PF00005">
    <property type="entry name" value="ABC_tran"/>
    <property type="match status" value="1"/>
</dbReference>
<dbReference type="SUPFAM" id="SSF52540">
    <property type="entry name" value="P-loop containing nucleoside triphosphate hydrolases"/>
    <property type="match status" value="1"/>
</dbReference>
<evidence type="ECO:0000256" key="4">
    <source>
        <dbReference type="ARBA" id="ARBA00022737"/>
    </source>
</evidence>
<keyword evidence="4" id="KW-0677">Repeat</keyword>
<dbReference type="Proteomes" id="UP001150925">
    <property type="component" value="Unassembled WGS sequence"/>
</dbReference>
<reference evidence="11" key="1">
    <citation type="submission" date="2022-07" db="EMBL/GenBank/DDBJ databases">
        <title>Phylogenomic reconstructions and comparative analyses of Kickxellomycotina fungi.</title>
        <authorList>
            <person name="Reynolds N.K."/>
            <person name="Stajich J.E."/>
            <person name="Barry K."/>
            <person name="Grigoriev I.V."/>
            <person name="Crous P."/>
            <person name="Smith M.E."/>
        </authorList>
    </citation>
    <scope>NUCLEOTIDE SEQUENCE</scope>
    <source>
        <strain evidence="11">RSA 1196</strain>
    </source>
</reference>
<dbReference type="GO" id="GO:0005524">
    <property type="term" value="F:ATP binding"/>
    <property type="evidence" value="ECO:0007669"/>
    <property type="project" value="UniProtKB-KW"/>
</dbReference>
<evidence type="ECO:0000256" key="8">
    <source>
        <dbReference type="ARBA" id="ARBA00023136"/>
    </source>
</evidence>
<keyword evidence="3 9" id="KW-0812">Transmembrane</keyword>
<evidence type="ECO:0000256" key="3">
    <source>
        <dbReference type="ARBA" id="ARBA00022692"/>
    </source>
</evidence>
<dbReference type="SUPFAM" id="SSF90123">
    <property type="entry name" value="ABC transporter transmembrane region"/>
    <property type="match status" value="1"/>
</dbReference>
<keyword evidence="7 9" id="KW-1133">Transmembrane helix</keyword>
<dbReference type="InterPro" id="IPR011527">
    <property type="entry name" value="ABC1_TM_dom"/>
</dbReference>
<dbReference type="InterPro" id="IPR003439">
    <property type="entry name" value="ABC_transporter-like_ATP-bd"/>
</dbReference>
<dbReference type="InterPro" id="IPR050173">
    <property type="entry name" value="ABC_transporter_C-like"/>
</dbReference>
<accession>A0A9W8E3I6</accession>
<evidence type="ECO:0000259" key="10">
    <source>
        <dbReference type="PROSITE" id="PS50929"/>
    </source>
</evidence>
<dbReference type="EMBL" id="JANBPY010003957">
    <property type="protein sequence ID" value="KAJ1949633.1"/>
    <property type="molecule type" value="Genomic_DNA"/>
</dbReference>
<keyword evidence="5" id="KW-0547">Nucleotide-binding</keyword>
<keyword evidence="2" id="KW-0813">Transport</keyword>
<evidence type="ECO:0000256" key="5">
    <source>
        <dbReference type="ARBA" id="ARBA00022741"/>
    </source>
</evidence>
<dbReference type="GO" id="GO:0016887">
    <property type="term" value="F:ATP hydrolysis activity"/>
    <property type="evidence" value="ECO:0007669"/>
    <property type="project" value="InterPro"/>
</dbReference>
<dbReference type="GO" id="GO:0140359">
    <property type="term" value="F:ABC-type transporter activity"/>
    <property type="evidence" value="ECO:0007669"/>
    <property type="project" value="InterPro"/>
</dbReference>
<dbReference type="OrthoDB" id="6500128at2759"/>
<dbReference type="InterPro" id="IPR036640">
    <property type="entry name" value="ABC1_TM_sf"/>
</dbReference>
<dbReference type="FunFam" id="1.20.1560.10:FF:000013">
    <property type="entry name" value="ABC transporter C family member 2"/>
    <property type="match status" value="1"/>
</dbReference>
<dbReference type="InterPro" id="IPR027417">
    <property type="entry name" value="P-loop_NTPase"/>
</dbReference>
<dbReference type="PANTHER" id="PTHR24223:SF353">
    <property type="entry name" value="ABC TRANSPORTER ATP-BINDING PROTEIN_PERMEASE VMR1-RELATED"/>
    <property type="match status" value="1"/>
</dbReference>
<evidence type="ECO:0000256" key="6">
    <source>
        <dbReference type="ARBA" id="ARBA00022840"/>
    </source>
</evidence>
<gene>
    <name evidence="11" type="primary">YBT1</name>
    <name evidence="11" type="ORF">IWQ62_006698</name>
</gene>
<feature type="domain" description="ABC transmembrane type-1" evidence="10">
    <location>
        <begin position="1"/>
        <end position="242"/>
    </location>
</feature>
<feature type="transmembrane region" description="Helical" evidence="9">
    <location>
        <begin position="191"/>
        <end position="208"/>
    </location>
</feature>
<name>A0A9W8E3I6_9FUNG</name>
<keyword evidence="12" id="KW-1185">Reference proteome</keyword>
<organism evidence="11 12">
    <name type="scientific">Dispira parvispora</name>
    <dbReference type="NCBI Taxonomy" id="1520584"/>
    <lineage>
        <taxon>Eukaryota</taxon>
        <taxon>Fungi</taxon>
        <taxon>Fungi incertae sedis</taxon>
        <taxon>Zoopagomycota</taxon>
        <taxon>Kickxellomycotina</taxon>
        <taxon>Dimargaritomycetes</taxon>
        <taxon>Dimargaritales</taxon>
        <taxon>Dimargaritaceae</taxon>
        <taxon>Dispira</taxon>
    </lineage>
</organism>
<dbReference type="GO" id="GO:0016020">
    <property type="term" value="C:membrane"/>
    <property type="evidence" value="ECO:0007669"/>
    <property type="project" value="UniProtKB-SubCell"/>
</dbReference>
<keyword evidence="8 9" id="KW-0472">Membrane</keyword>
<evidence type="ECO:0000256" key="9">
    <source>
        <dbReference type="SAM" id="Phobius"/>
    </source>
</evidence>
<comment type="caution">
    <text evidence="11">The sequence shown here is derived from an EMBL/GenBank/DDBJ whole genome shotgun (WGS) entry which is preliminary data.</text>
</comment>
<keyword evidence="6 11" id="KW-0067">ATP-binding</keyword>
<feature type="non-terminal residue" evidence="11">
    <location>
        <position position="384"/>
    </location>
</feature>
<dbReference type="Pfam" id="PF00664">
    <property type="entry name" value="ABC_membrane"/>
    <property type="match status" value="1"/>
</dbReference>
<evidence type="ECO:0000313" key="12">
    <source>
        <dbReference type="Proteomes" id="UP001150925"/>
    </source>
</evidence>
<dbReference type="PROSITE" id="PS50929">
    <property type="entry name" value="ABC_TM1F"/>
    <property type="match status" value="1"/>
</dbReference>
<dbReference type="CDD" id="cd18604">
    <property type="entry name" value="ABC_6TM_VMR1_D2_like"/>
    <property type="match status" value="1"/>
</dbReference>
<dbReference type="Gene3D" id="3.40.50.300">
    <property type="entry name" value="P-loop containing nucleotide triphosphate hydrolases"/>
    <property type="match status" value="1"/>
</dbReference>
<sequence>MTVYVSIGIAVCLMRLGHSVLAYLRGSYRASVVIHERLLKAVARAQPHFFDSTPMGRIVNRFSGDMRTLDEQTMASMTFFWLQLISSLGTLLVISLITPAFAVVALVIIACNFYFTMYFLDNFREFKRIESVRLAPMLSLFNELIYGITSIRAYGAQARYIARSLRLADDYNRPFYLLWAINRWLQYRTDVFGALVSLGAGLLIMWQLDSIDAGIAGFSMSYSLTFSSLVYWVIRNYSEVEMGMNSMERVQQYCQIDQEAPPVIKDYRPPVGWPSRGEIQVKDLTVEYQSGVQVLRSLTFTIQPGEKIGLVGRTGAGKSTLGLSFLRFVEPSTGSITVDGLDLNRLGLDDLRRRITMIPQDPILFKGTLRSNLDPFDEHEDHIL</sequence>
<feature type="transmembrane region" description="Helical" evidence="9">
    <location>
        <begin position="100"/>
        <end position="120"/>
    </location>
</feature>
<feature type="transmembrane region" description="Helical" evidence="9">
    <location>
        <begin position="74"/>
        <end position="94"/>
    </location>
</feature>
<evidence type="ECO:0000256" key="2">
    <source>
        <dbReference type="ARBA" id="ARBA00022448"/>
    </source>
</evidence>